<gene>
    <name evidence="1" type="ORF">Clow_02197</name>
</gene>
<dbReference type="AlphaFoldDB" id="A0A0Q0U8L0"/>
<name>A0A0Q0U8L0_9CORY</name>
<comment type="caution">
    <text evidence="1">The sequence shown here is derived from an EMBL/GenBank/DDBJ whole genome shotgun (WGS) entry which is preliminary data.</text>
</comment>
<proteinExistence type="predicted"/>
<evidence type="ECO:0000313" key="2">
    <source>
        <dbReference type="Proteomes" id="UP000050488"/>
    </source>
</evidence>
<dbReference type="PATRIC" id="fig|1544413.3.peg.2195"/>
<reference evidence="1 2" key="1">
    <citation type="submission" date="2015-10" db="EMBL/GenBank/DDBJ databases">
        <title>Corynebacteirum lowii and Corynebacterium oculi species nova, derived from human clinical disease and and emended description of Corynebacterium mastiditis.</title>
        <authorList>
            <person name="Bernard K."/>
            <person name="Pacheco A.L."/>
            <person name="Mcdougall C."/>
            <person name="Burtx T."/>
            <person name="Weibe D."/>
            <person name="Tyler S."/>
            <person name="Olson A.B."/>
            <person name="Cnockaert M."/>
            <person name="Eguchi H."/>
            <person name="Kuwahara T."/>
            <person name="Nakayama-Imaohji H."/>
            <person name="Boudewijins M."/>
            <person name="Van Hoecke F."/>
            <person name="Bernier A.-M."/>
            <person name="Vandamme P."/>
        </authorList>
    </citation>
    <scope>NUCLEOTIDE SEQUENCE [LARGE SCALE GENOMIC DNA]</scope>
    <source>
        <strain evidence="1 2">NML 130206</strain>
    </source>
</reference>
<sequence>MCLSPHVEFKAPLDEVAAILPQENIAPLAEEIFSPVEAELNEHYPGGVFQARVDLEQWFIHHPGRKEKEP</sequence>
<organism evidence="1 2">
    <name type="scientific">Corynebacterium lowii</name>
    <dbReference type="NCBI Taxonomy" id="1544413"/>
    <lineage>
        <taxon>Bacteria</taxon>
        <taxon>Bacillati</taxon>
        <taxon>Actinomycetota</taxon>
        <taxon>Actinomycetes</taxon>
        <taxon>Mycobacteriales</taxon>
        <taxon>Corynebacteriaceae</taxon>
        <taxon>Corynebacterium</taxon>
    </lineage>
</organism>
<evidence type="ECO:0000313" key="1">
    <source>
        <dbReference type="EMBL" id="KQB83996.1"/>
    </source>
</evidence>
<dbReference type="STRING" id="1544413.Clow_02197"/>
<keyword evidence="2" id="KW-1185">Reference proteome</keyword>
<dbReference type="RefSeq" id="WP_055179034.1">
    <property type="nucleotide sequence ID" value="NZ_JAUSQY010000001.1"/>
</dbReference>
<dbReference type="EMBL" id="LKEV01000008">
    <property type="protein sequence ID" value="KQB83996.1"/>
    <property type="molecule type" value="Genomic_DNA"/>
</dbReference>
<protein>
    <submittedName>
        <fullName evidence="1">Uncharacterized protein</fullName>
    </submittedName>
</protein>
<dbReference type="Proteomes" id="UP000050488">
    <property type="component" value="Unassembled WGS sequence"/>
</dbReference>
<accession>A0A0Q0U8L0</accession>
<dbReference type="OrthoDB" id="4415628at2"/>